<protein>
    <submittedName>
        <fullName evidence="4">Uncharacterized protein</fullName>
    </submittedName>
</protein>
<keyword evidence="2" id="KW-0472">Membrane</keyword>
<feature type="signal peptide" evidence="3">
    <location>
        <begin position="1"/>
        <end position="19"/>
    </location>
</feature>
<sequence>MSAMHTVCLWAAILTCIFACLQPVFIIANPVNDLAAEQLDSSLRDQERFYARAVAGIFSVWLPILGLEAILRKMPCLILAYAILMIINTVMWVGSALFLVADKKKTEYSSFKRQYGSKYIWVFVHLLFSIFQGALAGVCFSARKKIMEEQLREQNGYQPVCQPHQPPCQSPCPPNCQPMYQPQCQHPYQPQCQPLNQPMNQPVNQPESQPTSQPESQPANQPVPA</sequence>
<keyword evidence="5" id="KW-1185">Reference proteome</keyword>
<feature type="region of interest" description="Disordered" evidence="1">
    <location>
        <begin position="195"/>
        <end position="225"/>
    </location>
</feature>
<name>A0AAN5D7P4_9BILA</name>
<accession>A0AAN5D7P4</accession>
<feature type="chain" id="PRO_5042816327" evidence="3">
    <location>
        <begin position="20"/>
        <end position="225"/>
    </location>
</feature>
<organism evidence="4 5">
    <name type="scientific">Pristionchus mayeri</name>
    <dbReference type="NCBI Taxonomy" id="1317129"/>
    <lineage>
        <taxon>Eukaryota</taxon>
        <taxon>Metazoa</taxon>
        <taxon>Ecdysozoa</taxon>
        <taxon>Nematoda</taxon>
        <taxon>Chromadorea</taxon>
        <taxon>Rhabditida</taxon>
        <taxon>Rhabditina</taxon>
        <taxon>Diplogasteromorpha</taxon>
        <taxon>Diplogasteroidea</taxon>
        <taxon>Neodiplogasteridae</taxon>
        <taxon>Pristionchus</taxon>
    </lineage>
</organism>
<evidence type="ECO:0000256" key="3">
    <source>
        <dbReference type="SAM" id="SignalP"/>
    </source>
</evidence>
<evidence type="ECO:0000256" key="1">
    <source>
        <dbReference type="SAM" id="MobiDB-lite"/>
    </source>
</evidence>
<dbReference type="EMBL" id="BTRK01000006">
    <property type="protein sequence ID" value="GMR57911.1"/>
    <property type="molecule type" value="Genomic_DNA"/>
</dbReference>
<feature type="transmembrane region" description="Helical" evidence="2">
    <location>
        <begin position="119"/>
        <end position="142"/>
    </location>
</feature>
<keyword evidence="2" id="KW-1133">Transmembrane helix</keyword>
<dbReference type="Proteomes" id="UP001328107">
    <property type="component" value="Unassembled WGS sequence"/>
</dbReference>
<reference evidence="5" key="1">
    <citation type="submission" date="2022-10" db="EMBL/GenBank/DDBJ databases">
        <title>Genome assembly of Pristionchus species.</title>
        <authorList>
            <person name="Yoshida K."/>
            <person name="Sommer R.J."/>
        </authorList>
    </citation>
    <scope>NUCLEOTIDE SEQUENCE [LARGE SCALE GENOMIC DNA]</scope>
    <source>
        <strain evidence="5">RS5460</strain>
    </source>
</reference>
<keyword evidence="2" id="KW-0812">Transmembrane</keyword>
<dbReference type="AlphaFoldDB" id="A0AAN5D7P4"/>
<feature type="transmembrane region" description="Helical" evidence="2">
    <location>
        <begin position="50"/>
        <end position="71"/>
    </location>
</feature>
<feature type="transmembrane region" description="Helical" evidence="2">
    <location>
        <begin position="78"/>
        <end position="99"/>
    </location>
</feature>
<evidence type="ECO:0000313" key="5">
    <source>
        <dbReference type="Proteomes" id="UP001328107"/>
    </source>
</evidence>
<keyword evidence="3" id="KW-0732">Signal</keyword>
<evidence type="ECO:0000313" key="4">
    <source>
        <dbReference type="EMBL" id="GMR57911.1"/>
    </source>
</evidence>
<evidence type="ECO:0000256" key="2">
    <source>
        <dbReference type="SAM" id="Phobius"/>
    </source>
</evidence>
<comment type="caution">
    <text evidence="4">The sequence shown here is derived from an EMBL/GenBank/DDBJ whole genome shotgun (WGS) entry which is preliminary data.</text>
</comment>
<proteinExistence type="predicted"/>
<gene>
    <name evidence="4" type="ORF">PMAYCL1PPCAC_28106</name>
</gene>